<dbReference type="EMBL" id="MN505213">
    <property type="protein sequence ID" value="QGF20935.1"/>
    <property type="molecule type" value="Genomic_DNA"/>
</dbReference>
<dbReference type="Proteomes" id="UP000345177">
    <property type="component" value="Segment"/>
</dbReference>
<proteinExistence type="predicted"/>
<keyword evidence="3" id="KW-1185">Reference proteome</keyword>
<feature type="region of interest" description="Disordered" evidence="1">
    <location>
        <begin position="57"/>
        <end position="80"/>
    </location>
</feature>
<reference evidence="2 3" key="1">
    <citation type="submission" date="2019-09" db="EMBL/GenBank/DDBJ databases">
        <title>Transcriptional response of Serratia to Siphovirus infection.</title>
        <authorList>
            <person name="Malone L.M."/>
            <person name="Fineran P.C."/>
        </authorList>
    </citation>
    <scope>NUCLEOTIDE SEQUENCE [LARGE SCALE GENOMIC DNA]</scope>
</reference>
<sequence>MTDFIENPVFEGHHHAGPVLEKASQTQGRSFSPVLEKASQTQAGVLWRASQTQAPVLEKASETSGRENFLVLEKASETSA</sequence>
<evidence type="ECO:0000256" key="1">
    <source>
        <dbReference type="SAM" id="MobiDB-lite"/>
    </source>
</evidence>
<evidence type="ECO:0000313" key="3">
    <source>
        <dbReference type="Proteomes" id="UP000345177"/>
    </source>
</evidence>
<dbReference type="KEGG" id="vg:62682671"/>
<name>A0A5Q2F3H4_9CAUD</name>
<dbReference type="GeneID" id="62682671"/>
<organism evidence="2 3">
    <name type="scientific">Serratia phage JS26</name>
    <dbReference type="NCBI Taxonomy" id="2315217"/>
    <lineage>
        <taxon>Viruses</taxon>
        <taxon>Duplodnaviria</taxon>
        <taxon>Heunggongvirae</taxon>
        <taxon>Uroviricota</taxon>
        <taxon>Caudoviricetes</taxon>
        <taxon>Casjensviridae</taxon>
        <taxon>Dunedinvirus</taxon>
        <taxon>Dunedinvirus JS26</taxon>
    </lineage>
</organism>
<feature type="region of interest" description="Disordered" evidence="1">
    <location>
        <begin position="1"/>
        <end position="31"/>
    </location>
</feature>
<evidence type="ECO:0000313" key="2">
    <source>
        <dbReference type="EMBL" id="QGF20935.1"/>
    </source>
</evidence>
<accession>A0A5Q2F3H4</accession>
<dbReference type="RefSeq" id="YP_010000031.1">
    <property type="nucleotide sequence ID" value="NC_053012.1"/>
</dbReference>
<protein>
    <submittedName>
        <fullName evidence="2">Uncharacterized protein</fullName>
    </submittedName>
</protein>